<dbReference type="GO" id="GO:0003677">
    <property type="term" value="F:DNA binding"/>
    <property type="evidence" value="ECO:0007669"/>
    <property type="project" value="InterPro"/>
</dbReference>
<proteinExistence type="predicted"/>
<dbReference type="PANTHER" id="PTHR16305:SF35">
    <property type="entry name" value="TRANSCRIPTIONAL ACTIVATOR DOMAIN"/>
    <property type="match status" value="1"/>
</dbReference>
<dbReference type="KEGG" id="pfla:Pflav_073210"/>
<dbReference type="Gene3D" id="1.10.10.10">
    <property type="entry name" value="Winged helix-like DNA-binding domain superfamily/Winged helix DNA-binding domain"/>
    <property type="match status" value="1"/>
</dbReference>
<dbReference type="SUPFAM" id="SSF52540">
    <property type="entry name" value="P-loop containing nucleoside triphosphate hydrolases"/>
    <property type="match status" value="1"/>
</dbReference>
<dbReference type="PROSITE" id="PS00622">
    <property type="entry name" value="HTH_LUXR_1"/>
    <property type="match status" value="1"/>
</dbReference>
<keyword evidence="1" id="KW-0547">Nucleotide-binding</keyword>
<keyword evidence="5" id="KW-1185">Reference proteome</keyword>
<dbReference type="SUPFAM" id="SSF46894">
    <property type="entry name" value="C-terminal effector domain of the bipartite response regulators"/>
    <property type="match status" value="1"/>
</dbReference>
<dbReference type="PROSITE" id="PS50043">
    <property type="entry name" value="HTH_LUXR_2"/>
    <property type="match status" value="1"/>
</dbReference>
<reference evidence="4 5" key="2">
    <citation type="submission" date="2020-03" db="EMBL/GenBank/DDBJ databases">
        <authorList>
            <person name="Ichikawa N."/>
            <person name="Kimura A."/>
            <person name="Kitahashi Y."/>
            <person name="Uohara A."/>
        </authorList>
    </citation>
    <scope>NUCLEOTIDE SEQUENCE [LARGE SCALE GENOMIC DNA]</scope>
    <source>
        <strain evidence="4 5">NBRC 107702</strain>
    </source>
</reference>
<protein>
    <submittedName>
        <fullName evidence="4">Transcriptional regulator</fullName>
    </submittedName>
</protein>
<dbReference type="InterPro" id="IPR016032">
    <property type="entry name" value="Sig_transdc_resp-reg_C-effctor"/>
</dbReference>
<dbReference type="CDD" id="cd06170">
    <property type="entry name" value="LuxR_C_like"/>
    <property type="match status" value="1"/>
</dbReference>
<dbReference type="SMART" id="SM00421">
    <property type="entry name" value="HTH_LUXR"/>
    <property type="match status" value="1"/>
</dbReference>
<dbReference type="SUPFAM" id="SSF48452">
    <property type="entry name" value="TPR-like"/>
    <property type="match status" value="1"/>
</dbReference>
<gene>
    <name evidence="4" type="ORF">Pflav_073210</name>
</gene>
<evidence type="ECO:0000256" key="2">
    <source>
        <dbReference type="ARBA" id="ARBA00022840"/>
    </source>
</evidence>
<dbReference type="AlphaFoldDB" id="A0A6F8Y4M5"/>
<dbReference type="GO" id="GO:0005737">
    <property type="term" value="C:cytoplasm"/>
    <property type="evidence" value="ECO:0007669"/>
    <property type="project" value="TreeGrafter"/>
</dbReference>
<dbReference type="InterPro" id="IPR011990">
    <property type="entry name" value="TPR-like_helical_dom_sf"/>
</dbReference>
<dbReference type="InterPro" id="IPR000792">
    <property type="entry name" value="Tscrpt_reg_LuxR_C"/>
</dbReference>
<dbReference type="Pfam" id="PF00196">
    <property type="entry name" value="GerE"/>
    <property type="match status" value="1"/>
</dbReference>
<sequence length="905" mass="95590">MARLRAAAAGGRGAFVLLHGEAGIGKSALVARVTEGAAASGVPVLAGRAVADEGAPAFWPWLRVLEQGRELGLAPALLEMGEGPPEAARFLAIERTVRALLAAAEPDGLVVALDDLQWADDASLRLLRYACGELGGARVLVLGTAREVTAPLAGLPAHTLPLGPLTEPDVAAYLVGAHSSWPAYVHRISGGNPLFVRELARVLVQEDRLAGPATELPVPAHVRAMAGYRLERLSLACRALLGGASALGEEFDVSILAGAAGVEVGDTLAEAIAAGVLVDDPDTPDRLRFAHALVRQARYDELPRAERIDWHRRIAGALDGTDRAHAGELARHRVRAAVDAASRRTAVDACRAAAAVADRALAFADAAHWYARALDFADGAGVGDVERAELLLDLADAAYADGQVTEALAHCIAAADLAEECGRTDLVARAALVVRGIDGPPNETIAALCGRARALLRDEESAIHARVLAQHAGALSEYGQVEAADELSRRATAMAERSGDPAALFDVAHARHRLVTGPDSVAERLRLGARLRDLGAVPGRPEAPLWGQLWRVDAAFQLGGLATVDVEIAALDSLVDRLGWPLARWHLLRVKATRALASGDFAEAERLALAAFEVAEGLQDVTASGLFYAFMMDLLRLTGRFGEYEPGLSEFGSVPVAIVMSVHGYYCLAAGDTARAWAHFERLQALLPGLPKDPRWMPTLGLTAEMACRLPGDGPKEVAEFCYRALLPHSRYHLADATGYLGAVAGILGRLAVRLGDPDTAVRHLTEAEALEQRAGAPAIQAAVRLDLARALVARDGPGDRARAAELAERCTHTARRLGMAPMLAAATAFAVELGGTGGAPVPLTRREREIARLVADGLANRAIAEKLVLSERTVETHVRNLLTKLGLANRTQVAAWALKQGLRT</sequence>
<dbReference type="Pfam" id="PF13191">
    <property type="entry name" value="AAA_16"/>
    <property type="match status" value="1"/>
</dbReference>
<dbReference type="InterPro" id="IPR027417">
    <property type="entry name" value="P-loop_NTPase"/>
</dbReference>
<dbReference type="Gene3D" id="1.25.40.10">
    <property type="entry name" value="Tetratricopeptide repeat domain"/>
    <property type="match status" value="1"/>
</dbReference>
<name>A0A6F8Y4M5_9ACTN</name>
<feature type="domain" description="HTH luxR-type" evidence="3">
    <location>
        <begin position="837"/>
        <end position="902"/>
    </location>
</feature>
<dbReference type="InterPro" id="IPR041664">
    <property type="entry name" value="AAA_16"/>
</dbReference>
<dbReference type="PRINTS" id="PR00038">
    <property type="entry name" value="HTHLUXR"/>
</dbReference>
<accession>A0A6F8Y4M5</accession>
<dbReference type="InterPro" id="IPR036388">
    <property type="entry name" value="WH-like_DNA-bd_sf"/>
</dbReference>
<dbReference type="EMBL" id="AP022870">
    <property type="protein sequence ID" value="BCB80911.1"/>
    <property type="molecule type" value="Genomic_DNA"/>
</dbReference>
<dbReference type="GO" id="GO:0004016">
    <property type="term" value="F:adenylate cyclase activity"/>
    <property type="evidence" value="ECO:0007669"/>
    <property type="project" value="TreeGrafter"/>
</dbReference>
<evidence type="ECO:0000259" key="3">
    <source>
        <dbReference type="PROSITE" id="PS50043"/>
    </source>
</evidence>
<evidence type="ECO:0000313" key="5">
    <source>
        <dbReference type="Proteomes" id="UP000502508"/>
    </source>
</evidence>
<evidence type="ECO:0000313" key="4">
    <source>
        <dbReference type="EMBL" id="BCB80911.1"/>
    </source>
</evidence>
<reference evidence="4 5" key="1">
    <citation type="submission" date="2020-03" db="EMBL/GenBank/DDBJ databases">
        <title>Whole genome shotgun sequence of Phytohabitans flavus NBRC 107702.</title>
        <authorList>
            <person name="Komaki H."/>
            <person name="Tamura T."/>
        </authorList>
    </citation>
    <scope>NUCLEOTIDE SEQUENCE [LARGE SCALE GENOMIC DNA]</scope>
    <source>
        <strain evidence="4 5">NBRC 107702</strain>
    </source>
</reference>
<dbReference type="Proteomes" id="UP000502508">
    <property type="component" value="Chromosome"/>
</dbReference>
<dbReference type="GO" id="GO:0006355">
    <property type="term" value="P:regulation of DNA-templated transcription"/>
    <property type="evidence" value="ECO:0007669"/>
    <property type="project" value="InterPro"/>
</dbReference>
<dbReference type="PANTHER" id="PTHR16305">
    <property type="entry name" value="TESTICULAR SOLUBLE ADENYLYL CYCLASE"/>
    <property type="match status" value="1"/>
</dbReference>
<keyword evidence="2" id="KW-0067">ATP-binding</keyword>
<organism evidence="4 5">
    <name type="scientific">Phytohabitans flavus</name>
    <dbReference type="NCBI Taxonomy" id="1076124"/>
    <lineage>
        <taxon>Bacteria</taxon>
        <taxon>Bacillati</taxon>
        <taxon>Actinomycetota</taxon>
        <taxon>Actinomycetes</taxon>
        <taxon>Micromonosporales</taxon>
        <taxon>Micromonosporaceae</taxon>
    </lineage>
</organism>
<dbReference type="GO" id="GO:0005524">
    <property type="term" value="F:ATP binding"/>
    <property type="evidence" value="ECO:0007669"/>
    <property type="project" value="UniProtKB-KW"/>
</dbReference>
<evidence type="ECO:0000256" key="1">
    <source>
        <dbReference type="ARBA" id="ARBA00022741"/>
    </source>
</evidence>